<dbReference type="GO" id="GO:0009254">
    <property type="term" value="P:peptidoglycan turnover"/>
    <property type="evidence" value="ECO:0007669"/>
    <property type="project" value="TreeGrafter"/>
</dbReference>
<dbReference type="STRING" id="1110546.GCA_001078375_00144"/>
<dbReference type="PANTHER" id="PTHR30480">
    <property type="entry name" value="BETA-HEXOSAMINIDASE-RELATED"/>
    <property type="match status" value="1"/>
</dbReference>
<accession>A0A2S7ZP76</accession>
<dbReference type="InterPro" id="IPR050226">
    <property type="entry name" value="NagZ_Beta-hexosaminidase"/>
</dbReference>
<dbReference type="GO" id="GO:0004553">
    <property type="term" value="F:hydrolase activity, hydrolyzing O-glycosyl compounds"/>
    <property type="evidence" value="ECO:0007669"/>
    <property type="project" value="InterPro"/>
</dbReference>
<dbReference type="InterPro" id="IPR036962">
    <property type="entry name" value="Glyco_hydro_3_N_sf"/>
</dbReference>
<dbReference type="PANTHER" id="PTHR30480:SF16">
    <property type="entry name" value="GLYCOSIDE HYDROLASE FAMILY 3 DOMAIN PROTEIN"/>
    <property type="match status" value="1"/>
</dbReference>
<dbReference type="Gene3D" id="3.20.20.300">
    <property type="entry name" value="Glycoside hydrolase, family 3, N-terminal domain"/>
    <property type="match status" value="1"/>
</dbReference>
<dbReference type="EMBL" id="PPDF01000011">
    <property type="protein sequence ID" value="PQL25041.1"/>
    <property type="molecule type" value="Genomic_DNA"/>
</dbReference>
<feature type="signal peptide" evidence="4">
    <location>
        <begin position="1"/>
        <end position="22"/>
    </location>
</feature>
<protein>
    <submittedName>
        <fullName evidence="6">Glycosyl hydrolase family 3</fullName>
    </submittedName>
</protein>
<evidence type="ECO:0000313" key="6">
    <source>
        <dbReference type="EMBL" id="PQL25041.1"/>
    </source>
</evidence>
<evidence type="ECO:0000259" key="5">
    <source>
        <dbReference type="Pfam" id="PF00933"/>
    </source>
</evidence>
<evidence type="ECO:0000256" key="2">
    <source>
        <dbReference type="ARBA" id="ARBA00022801"/>
    </source>
</evidence>
<name>A0A2S7ZP76_9FIRM</name>
<dbReference type="RefSeq" id="WP_105092976.1">
    <property type="nucleotide sequence ID" value="NZ_PPDF01000011.1"/>
</dbReference>
<organism evidence="6 7">
    <name type="scientific">Veillonella tobetsuensis</name>
    <dbReference type="NCBI Taxonomy" id="1110546"/>
    <lineage>
        <taxon>Bacteria</taxon>
        <taxon>Bacillati</taxon>
        <taxon>Bacillota</taxon>
        <taxon>Negativicutes</taxon>
        <taxon>Veillonellales</taxon>
        <taxon>Veillonellaceae</taxon>
        <taxon>Veillonella</taxon>
    </lineage>
</organism>
<dbReference type="InterPro" id="IPR001764">
    <property type="entry name" value="Glyco_hydro_3_N"/>
</dbReference>
<dbReference type="AlphaFoldDB" id="A0A2S7ZP76"/>
<reference evidence="6 7" key="1">
    <citation type="submission" date="2018-01" db="EMBL/GenBank/DDBJ databases">
        <title>Draft genome sequences of clinical isolates and type strains of oral Veillonella including Veillonella infantum sp., nov.</title>
        <authorList>
            <person name="Mashima I."/>
            <person name="Liao Y.-C."/>
            <person name="Sabharwal A."/>
            <person name="Haase E.M."/>
            <person name="Nakazawa F."/>
            <person name="Scannapieco F.A."/>
        </authorList>
    </citation>
    <scope>NUCLEOTIDE SEQUENCE [LARGE SCALE GENOMIC DNA]</scope>
    <source>
        <strain evidence="6 7">Y6</strain>
    </source>
</reference>
<feature type="chain" id="PRO_5015683254" evidence="4">
    <location>
        <begin position="23"/>
        <end position="380"/>
    </location>
</feature>
<dbReference type="GO" id="GO:0005975">
    <property type="term" value="P:carbohydrate metabolic process"/>
    <property type="evidence" value="ECO:0007669"/>
    <property type="project" value="InterPro"/>
</dbReference>
<dbReference type="Proteomes" id="UP000238877">
    <property type="component" value="Unassembled WGS sequence"/>
</dbReference>
<feature type="domain" description="Glycoside hydrolase family 3 N-terminal" evidence="5">
    <location>
        <begin position="65"/>
        <end position="372"/>
    </location>
</feature>
<proteinExistence type="inferred from homology"/>
<comment type="similarity">
    <text evidence="1">Belongs to the glycosyl hydrolase 3 family.</text>
</comment>
<gene>
    <name evidence="6" type="ORF">VTHSUH11_05865</name>
</gene>
<evidence type="ECO:0000313" key="7">
    <source>
        <dbReference type="Proteomes" id="UP000238877"/>
    </source>
</evidence>
<dbReference type="Pfam" id="PF00933">
    <property type="entry name" value="Glyco_hydro_3"/>
    <property type="match status" value="1"/>
</dbReference>
<evidence type="ECO:0000256" key="1">
    <source>
        <dbReference type="ARBA" id="ARBA00005336"/>
    </source>
</evidence>
<dbReference type="PROSITE" id="PS51257">
    <property type="entry name" value="PROKAR_LIPOPROTEIN"/>
    <property type="match status" value="1"/>
</dbReference>
<dbReference type="SUPFAM" id="SSF51445">
    <property type="entry name" value="(Trans)glycosidases"/>
    <property type="match status" value="1"/>
</dbReference>
<evidence type="ECO:0000256" key="4">
    <source>
        <dbReference type="SAM" id="SignalP"/>
    </source>
</evidence>
<comment type="caution">
    <text evidence="6">The sequence shown here is derived from an EMBL/GenBank/DDBJ whole genome shotgun (WGS) entry which is preliminary data.</text>
</comment>
<keyword evidence="4" id="KW-0732">Signal</keyword>
<evidence type="ECO:0000256" key="3">
    <source>
        <dbReference type="ARBA" id="ARBA00023295"/>
    </source>
</evidence>
<keyword evidence="2 6" id="KW-0378">Hydrolase</keyword>
<sequence>MKQFVKRFICGVLLVTTVCAVAGCYKDEAKTVAEERTPTSFRAIAATNASVEDKADLMVKNMSREDKIGQLILMGLDGTTLDEPQKEMMRKYRVGGILLDNNNMESKEQLRAFTKGIRDNANIASLAPPFIAIQRERMPYRPNVMIPWVEPNIISKKGLDAVGSLATRTSIEMRDLGFNLNLGPMVNTHSFYSYTQDLDRAAQIGELITKRYAANQVFTAYQFFPGGADFTVPGMRVDVSKDALMDDDTRVFVQLIQSTAQERPMIMVNSVKVTSMDAKNPVSLSKPIITDWLRGELGFTGVVLSDDIEVGAAITGIAVGDYAVRTIQAGGDMVAVCKHSNHIKEIHTALTQAVEDGTITEAELNAAVRRIMIMKFTNNQ</sequence>
<keyword evidence="3" id="KW-0326">Glycosidase</keyword>
<dbReference type="InterPro" id="IPR017853">
    <property type="entry name" value="GH"/>
</dbReference>